<dbReference type="Pfam" id="PF17765">
    <property type="entry name" value="MLTR_LBD"/>
    <property type="match status" value="1"/>
</dbReference>
<feature type="compositionally biased region" description="Gly residues" evidence="1">
    <location>
        <begin position="294"/>
        <end position="307"/>
    </location>
</feature>
<protein>
    <submittedName>
        <fullName evidence="3">Transcriptional regulator, contains XRE-family HTH domain</fullName>
    </submittedName>
</protein>
<dbReference type="InterPro" id="IPR001387">
    <property type="entry name" value="Cro/C1-type_HTH"/>
</dbReference>
<evidence type="ECO:0000259" key="2">
    <source>
        <dbReference type="PROSITE" id="PS50943"/>
    </source>
</evidence>
<dbReference type="Gene3D" id="1.10.260.40">
    <property type="entry name" value="lambda repressor-like DNA-binding domains"/>
    <property type="match status" value="1"/>
</dbReference>
<dbReference type="STRING" id="758803.SAMN05421803_10644"/>
<gene>
    <name evidence="3" type="ORF">SAMN05421803_10644</name>
</gene>
<proteinExistence type="predicted"/>
<dbReference type="AlphaFoldDB" id="A0A1M6J9D7"/>
<name>A0A1M6J9D7_9ACTN</name>
<dbReference type="Pfam" id="PF13560">
    <property type="entry name" value="HTH_31"/>
    <property type="match status" value="1"/>
</dbReference>
<dbReference type="SMART" id="SM00530">
    <property type="entry name" value="HTH_XRE"/>
    <property type="match status" value="1"/>
</dbReference>
<dbReference type="Gene3D" id="3.30.450.180">
    <property type="match status" value="1"/>
</dbReference>
<evidence type="ECO:0000313" key="4">
    <source>
        <dbReference type="Proteomes" id="UP000184452"/>
    </source>
</evidence>
<dbReference type="PANTHER" id="PTHR35010:SF2">
    <property type="entry name" value="BLL4672 PROTEIN"/>
    <property type="match status" value="1"/>
</dbReference>
<dbReference type="EMBL" id="FQZK01000006">
    <property type="protein sequence ID" value="SHJ43346.1"/>
    <property type="molecule type" value="Genomic_DNA"/>
</dbReference>
<dbReference type="InterPro" id="IPR010982">
    <property type="entry name" value="Lambda_DNA-bd_dom_sf"/>
</dbReference>
<feature type="domain" description="HTH cro/C1-type" evidence="2">
    <location>
        <begin position="47"/>
        <end position="94"/>
    </location>
</feature>
<organism evidence="3 4">
    <name type="scientific">Nocardiopsis flavescens</name>
    <dbReference type="NCBI Taxonomy" id="758803"/>
    <lineage>
        <taxon>Bacteria</taxon>
        <taxon>Bacillati</taxon>
        <taxon>Actinomycetota</taxon>
        <taxon>Actinomycetes</taxon>
        <taxon>Streptosporangiales</taxon>
        <taxon>Nocardiopsidaceae</taxon>
        <taxon>Nocardiopsis</taxon>
    </lineage>
</organism>
<evidence type="ECO:0000256" key="1">
    <source>
        <dbReference type="SAM" id="MobiDB-lite"/>
    </source>
</evidence>
<dbReference type="PROSITE" id="PS50943">
    <property type="entry name" value="HTH_CROC1"/>
    <property type="match status" value="1"/>
</dbReference>
<reference evidence="3 4" key="1">
    <citation type="submission" date="2016-11" db="EMBL/GenBank/DDBJ databases">
        <authorList>
            <person name="Jaros S."/>
            <person name="Januszkiewicz K."/>
            <person name="Wedrychowicz H."/>
        </authorList>
    </citation>
    <scope>NUCLEOTIDE SEQUENCE [LARGE SCALE GENOMIC DNA]</scope>
    <source>
        <strain evidence="3 4">CGMCC 4.5723</strain>
    </source>
</reference>
<accession>A0A1M6J9D7</accession>
<dbReference type="InterPro" id="IPR041413">
    <property type="entry name" value="MLTR_LBD"/>
</dbReference>
<sequence length="321" mass="34917">MPTLVGMTPSASTPRGNLGEFLRSRRAALTPERADVVGWGRRRRVPGLRREEVAQLAGVSVAYYTRLEQGQARNASTEVLLALARALQLTPTELEHLIDLARPAPLRPAPRTRPERPHPRALAMLEAISDQPAVLLGRRNDVLAWTRTGHALLAPHLPFDGTADPATRPSLPRLLFLDPQVRGSYADWRTEACTHVAHLRRISGRYLDDTRLAELVGELSMKDPEFARLWASGCVADCVGGTKRFRHPLVGELGMEFQIWLQADSPDHRLEVYTPTDQGSADAMTLLETLTHDGGPGGATAGTGDAGGAAPARTPSEHRTG</sequence>
<keyword evidence="4" id="KW-1185">Reference proteome</keyword>
<dbReference type="PANTHER" id="PTHR35010">
    <property type="entry name" value="BLL4672 PROTEIN-RELATED"/>
    <property type="match status" value="1"/>
</dbReference>
<dbReference type="Proteomes" id="UP000184452">
    <property type="component" value="Unassembled WGS sequence"/>
</dbReference>
<dbReference type="SUPFAM" id="SSF47413">
    <property type="entry name" value="lambda repressor-like DNA-binding domains"/>
    <property type="match status" value="1"/>
</dbReference>
<evidence type="ECO:0000313" key="3">
    <source>
        <dbReference type="EMBL" id="SHJ43346.1"/>
    </source>
</evidence>
<feature type="region of interest" description="Disordered" evidence="1">
    <location>
        <begin position="290"/>
        <end position="321"/>
    </location>
</feature>
<dbReference type="GO" id="GO:0003677">
    <property type="term" value="F:DNA binding"/>
    <property type="evidence" value="ECO:0007669"/>
    <property type="project" value="InterPro"/>
</dbReference>